<accession>A0ABW5LI59</accession>
<reference evidence="3" key="1">
    <citation type="journal article" date="2019" name="Int. J. Syst. Evol. Microbiol.">
        <title>The Global Catalogue of Microorganisms (GCM) 10K type strain sequencing project: providing services to taxonomists for standard genome sequencing and annotation.</title>
        <authorList>
            <consortium name="The Broad Institute Genomics Platform"/>
            <consortium name="The Broad Institute Genome Sequencing Center for Infectious Disease"/>
            <person name="Wu L."/>
            <person name="Ma J."/>
        </authorList>
    </citation>
    <scope>NUCLEOTIDE SEQUENCE [LARGE SCALE GENOMIC DNA]</scope>
    <source>
        <strain evidence="3">KCTC 52274</strain>
    </source>
</reference>
<proteinExistence type="predicted"/>
<comment type="caution">
    <text evidence="2">The sequence shown here is derived from an EMBL/GenBank/DDBJ whole genome shotgun (WGS) entry which is preliminary data.</text>
</comment>
<evidence type="ECO:0000256" key="1">
    <source>
        <dbReference type="SAM" id="Phobius"/>
    </source>
</evidence>
<sequence length="84" mass="9858">MFTSIISSKRYWVSVLLLGLVFVVLFSVIEHLMQYGGLAWDTFMDEKIKNGLWVRYLLSRIVGGLLYGMILGYYFELRKRKLNS</sequence>
<protein>
    <submittedName>
        <fullName evidence="2">Uncharacterized protein</fullName>
    </submittedName>
</protein>
<dbReference type="Proteomes" id="UP001597319">
    <property type="component" value="Unassembled WGS sequence"/>
</dbReference>
<keyword evidence="1" id="KW-0812">Transmembrane</keyword>
<evidence type="ECO:0000313" key="2">
    <source>
        <dbReference type="EMBL" id="MFD2564265.1"/>
    </source>
</evidence>
<keyword evidence="1" id="KW-0472">Membrane</keyword>
<keyword evidence="3" id="KW-1185">Reference proteome</keyword>
<dbReference type="RefSeq" id="WP_378294104.1">
    <property type="nucleotide sequence ID" value="NZ_JBHULE010000019.1"/>
</dbReference>
<organism evidence="2 3">
    <name type="scientific">Aquimarina rubra</name>
    <dbReference type="NCBI Taxonomy" id="1920033"/>
    <lineage>
        <taxon>Bacteria</taxon>
        <taxon>Pseudomonadati</taxon>
        <taxon>Bacteroidota</taxon>
        <taxon>Flavobacteriia</taxon>
        <taxon>Flavobacteriales</taxon>
        <taxon>Flavobacteriaceae</taxon>
        <taxon>Aquimarina</taxon>
    </lineage>
</organism>
<feature type="transmembrane region" description="Helical" evidence="1">
    <location>
        <begin position="12"/>
        <end position="33"/>
    </location>
</feature>
<keyword evidence="1" id="KW-1133">Transmembrane helix</keyword>
<dbReference type="EMBL" id="JBHULE010000019">
    <property type="protein sequence ID" value="MFD2564265.1"/>
    <property type="molecule type" value="Genomic_DNA"/>
</dbReference>
<feature type="transmembrane region" description="Helical" evidence="1">
    <location>
        <begin position="53"/>
        <end position="75"/>
    </location>
</feature>
<name>A0ABW5LI59_9FLAO</name>
<evidence type="ECO:0000313" key="3">
    <source>
        <dbReference type="Proteomes" id="UP001597319"/>
    </source>
</evidence>
<gene>
    <name evidence="2" type="ORF">ACFSR1_16410</name>
</gene>